<dbReference type="GO" id="GO:0007005">
    <property type="term" value="P:mitochondrion organization"/>
    <property type="evidence" value="ECO:0007669"/>
    <property type="project" value="TreeGrafter"/>
</dbReference>
<dbReference type="EMBL" id="JAAALK010000283">
    <property type="protein sequence ID" value="KAG8072049.1"/>
    <property type="molecule type" value="Genomic_DNA"/>
</dbReference>
<sequence length="120" mass="13931">MLLFIDEADAFLCERNSTHMSEAQWNRIDEVIEFPLPGDEERFQLLRLYLNQYMFKEDGKGSFWGSLLNKQRQKIHGKLVASVQAAVHGLPDCVLDPQLFMEKAAFFRPTGCYMLIRDSN</sequence>
<dbReference type="Proteomes" id="UP000729402">
    <property type="component" value="Unassembled WGS sequence"/>
</dbReference>
<organism evidence="1 2">
    <name type="scientific">Zizania palustris</name>
    <name type="common">Northern wild rice</name>
    <dbReference type="NCBI Taxonomy" id="103762"/>
    <lineage>
        <taxon>Eukaryota</taxon>
        <taxon>Viridiplantae</taxon>
        <taxon>Streptophyta</taxon>
        <taxon>Embryophyta</taxon>
        <taxon>Tracheophyta</taxon>
        <taxon>Spermatophyta</taxon>
        <taxon>Magnoliopsida</taxon>
        <taxon>Liliopsida</taxon>
        <taxon>Poales</taxon>
        <taxon>Poaceae</taxon>
        <taxon>BOP clade</taxon>
        <taxon>Oryzoideae</taxon>
        <taxon>Oryzeae</taxon>
        <taxon>Zizaniinae</taxon>
        <taxon>Zizania</taxon>
    </lineage>
</organism>
<dbReference type="PANTHER" id="PTHR23075:SF13">
    <property type="entry name" value="AAA-TYPE ATPASE FAMILY PROTEIN"/>
    <property type="match status" value="1"/>
</dbReference>
<dbReference type="PANTHER" id="PTHR23075">
    <property type="entry name" value="PUTATIVE ATP-ASE"/>
    <property type="match status" value="1"/>
</dbReference>
<dbReference type="OrthoDB" id="199596at2759"/>
<evidence type="ECO:0000313" key="2">
    <source>
        <dbReference type="Proteomes" id="UP000729402"/>
    </source>
</evidence>
<evidence type="ECO:0008006" key="3">
    <source>
        <dbReference type="Google" id="ProtNLM"/>
    </source>
</evidence>
<dbReference type="AlphaFoldDB" id="A0A8J5W329"/>
<protein>
    <recommendedName>
        <fullName evidence="3">ATPase AAA-type core domain-containing protein</fullName>
    </recommendedName>
</protein>
<reference evidence="1" key="2">
    <citation type="submission" date="2021-02" db="EMBL/GenBank/DDBJ databases">
        <authorList>
            <person name="Kimball J.A."/>
            <person name="Haas M.W."/>
            <person name="Macchietto M."/>
            <person name="Kono T."/>
            <person name="Duquette J."/>
            <person name="Shao M."/>
        </authorList>
    </citation>
    <scope>NUCLEOTIDE SEQUENCE</scope>
    <source>
        <tissue evidence="1">Fresh leaf tissue</tissue>
    </source>
</reference>
<keyword evidence="2" id="KW-1185">Reference proteome</keyword>
<name>A0A8J5W329_ZIZPA</name>
<reference evidence="1" key="1">
    <citation type="journal article" date="2021" name="bioRxiv">
        <title>Whole Genome Assembly and Annotation of Northern Wild Rice, Zizania palustris L., Supports a Whole Genome Duplication in the Zizania Genus.</title>
        <authorList>
            <person name="Haas M."/>
            <person name="Kono T."/>
            <person name="Macchietto M."/>
            <person name="Millas R."/>
            <person name="McGilp L."/>
            <person name="Shao M."/>
            <person name="Duquette J."/>
            <person name="Hirsch C.N."/>
            <person name="Kimball J."/>
        </authorList>
    </citation>
    <scope>NUCLEOTIDE SEQUENCE</scope>
    <source>
        <tissue evidence="1">Fresh leaf tissue</tissue>
    </source>
</reference>
<accession>A0A8J5W329</accession>
<proteinExistence type="predicted"/>
<dbReference type="GO" id="GO:0005739">
    <property type="term" value="C:mitochondrion"/>
    <property type="evidence" value="ECO:0007669"/>
    <property type="project" value="TreeGrafter"/>
</dbReference>
<evidence type="ECO:0000313" key="1">
    <source>
        <dbReference type="EMBL" id="KAG8072049.1"/>
    </source>
</evidence>
<comment type="caution">
    <text evidence="1">The sequence shown here is derived from an EMBL/GenBank/DDBJ whole genome shotgun (WGS) entry which is preliminary data.</text>
</comment>
<dbReference type="GO" id="GO:0008270">
    <property type="term" value="F:zinc ion binding"/>
    <property type="evidence" value="ECO:0007669"/>
    <property type="project" value="TreeGrafter"/>
</dbReference>
<gene>
    <name evidence="1" type="ORF">GUJ93_ZPchr0006g40924</name>
</gene>